<dbReference type="AlphaFoldDB" id="A0A4C1WFD7"/>
<accession>A0A4C1WFD7</accession>
<feature type="region of interest" description="Disordered" evidence="1">
    <location>
        <begin position="1"/>
        <end position="99"/>
    </location>
</feature>
<evidence type="ECO:0000313" key="3">
    <source>
        <dbReference type="Proteomes" id="UP000299102"/>
    </source>
</evidence>
<dbReference type="Proteomes" id="UP000299102">
    <property type="component" value="Unassembled WGS sequence"/>
</dbReference>
<evidence type="ECO:0000256" key="1">
    <source>
        <dbReference type="SAM" id="MobiDB-lite"/>
    </source>
</evidence>
<protein>
    <submittedName>
        <fullName evidence="2">Uncharacterized protein</fullName>
    </submittedName>
</protein>
<keyword evidence="3" id="KW-1185">Reference proteome</keyword>
<proteinExistence type="predicted"/>
<organism evidence="2 3">
    <name type="scientific">Eumeta variegata</name>
    <name type="common">Bagworm moth</name>
    <name type="synonym">Eumeta japonica</name>
    <dbReference type="NCBI Taxonomy" id="151549"/>
    <lineage>
        <taxon>Eukaryota</taxon>
        <taxon>Metazoa</taxon>
        <taxon>Ecdysozoa</taxon>
        <taxon>Arthropoda</taxon>
        <taxon>Hexapoda</taxon>
        <taxon>Insecta</taxon>
        <taxon>Pterygota</taxon>
        <taxon>Neoptera</taxon>
        <taxon>Endopterygota</taxon>
        <taxon>Lepidoptera</taxon>
        <taxon>Glossata</taxon>
        <taxon>Ditrysia</taxon>
        <taxon>Tineoidea</taxon>
        <taxon>Psychidae</taxon>
        <taxon>Oiketicinae</taxon>
        <taxon>Eumeta</taxon>
    </lineage>
</organism>
<name>A0A4C1WFD7_EUMVA</name>
<feature type="compositionally biased region" description="Polar residues" evidence="1">
    <location>
        <begin position="52"/>
        <end position="62"/>
    </location>
</feature>
<sequence>MSASARPPRAEPPAGHTNSDSTDRRREAQGEGATGGAGAAGYHSAWKGAAPSRSTPEPQTVTPGPGPGPGPAVTYSSRNVQSEGARCGAPSPRPLIDACPPNTNRYSHWRKLSSRNRHSVSARVRAISNLGQRRTTITTLSSNSQRRSGRRPRPARPAAGYSIPSLHWLKIITIYLCTLRVCICTLGAAGLGGGEGARIK</sequence>
<gene>
    <name evidence="2" type="ORF">EVAR_83800_1</name>
</gene>
<evidence type="ECO:0000313" key="2">
    <source>
        <dbReference type="EMBL" id="GBP49851.1"/>
    </source>
</evidence>
<comment type="caution">
    <text evidence="2">The sequence shown here is derived from an EMBL/GenBank/DDBJ whole genome shotgun (WGS) entry which is preliminary data.</text>
</comment>
<reference evidence="2 3" key="1">
    <citation type="journal article" date="2019" name="Commun. Biol.">
        <title>The bagworm genome reveals a unique fibroin gene that provides high tensile strength.</title>
        <authorList>
            <person name="Kono N."/>
            <person name="Nakamura H."/>
            <person name="Ohtoshi R."/>
            <person name="Tomita M."/>
            <person name="Numata K."/>
            <person name="Arakawa K."/>
        </authorList>
    </citation>
    <scope>NUCLEOTIDE SEQUENCE [LARGE SCALE GENOMIC DNA]</scope>
</reference>
<dbReference type="EMBL" id="BGZK01000553">
    <property type="protein sequence ID" value="GBP49851.1"/>
    <property type="molecule type" value="Genomic_DNA"/>
</dbReference>